<comment type="caution">
    <text evidence="2">The sequence shown here is derived from an EMBL/GenBank/DDBJ whole genome shotgun (WGS) entry which is preliminary data.</text>
</comment>
<dbReference type="EMBL" id="JASCZI010030270">
    <property type="protein sequence ID" value="MED6120321.1"/>
    <property type="molecule type" value="Genomic_DNA"/>
</dbReference>
<dbReference type="PANTHER" id="PTHR34282:SF2">
    <property type="entry name" value="DUF3741 DOMAIN-CONTAINING PROTEIN"/>
    <property type="match status" value="1"/>
</dbReference>
<protein>
    <submittedName>
        <fullName evidence="2">Uncharacterized protein</fullName>
    </submittedName>
</protein>
<name>A0ABU6R8M1_9FABA</name>
<dbReference type="PANTHER" id="PTHR34282">
    <property type="entry name" value="OS01G0228800 PROTEIN-RELATED"/>
    <property type="match status" value="1"/>
</dbReference>
<accession>A0ABU6R8M1</accession>
<dbReference type="Proteomes" id="UP001341840">
    <property type="component" value="Unassembled WGS sequence"/>
</dbReference>
<keyword evidence="3" id="KW-1185">Reference proteome</keyword>
<evidence type="ECO:0000313" key="3">
    <source>
        <dbReference type="Proteomes" id="UP001341840"/>
    </source>
</evidence>
<sequence length="233" mass="26739">MCHRELPTDEQLGQQEEEKTIDVQYKDDCTEVGIIDVIAEDLAIEHEVCTSANKITEDCNQSKLKSEHENGNEDDSNKHGNKEEAELRYLLLNNQSFINHAEELLNLDLYSPKIPPKLEIETDRVANPRLYLDCANELAERKSLQDSQVIHPLLLLNSSENSRFHISLGRLVKEISLANQNLSSYSEVLQSVKKLASDNIYAMMERDINCNYGMMNEIWNWGWRHGFSADECV</sequence>
<gene>
    <name evidence="2" type="ORF">PIB30_019833</name>
</gene>
<feature type="region of interest" description="Disordered" evidence="1">
    <location>
        <begin position="61"/>
        <end position="80"/>
    </location>
</feature>
<evidence type="ECO:0000313" key="2">
    <source>
        <dbReference type="EMBL" id="MED6120321.1"/>
    </source>
</evidence>
<feature type="compositionally biased region" description="Basic and acidic residues" evidence="1">
    <location>
        <begin position="64"/>
        <end position="80"/>
    </location>
</feature>
<proteinExistence type="predicted"/>
<reference evidence="2 3" key="1">
    <citation type="journal article" date="2023" name="Plants (Basel)">
        <title>Bridging the Gap: Combining Genomics and Transcriptomics Approaches to Understand Stylosanthes scabra, an Orphan Legume from the Brazilian Caatinga.</title>
        <authorList>
            <person name="Ferreira-Neto J.R.C."/>
            <person name="da Silva M.D."/>
            <person name="Binneck E."/>
            <person name="de Melo N.F."/>
            <person name="da Silva R.H."/>
            <person name="de Melo A.L.T.M."/>
            <person name="Pandolfi V."/>
            <person name="Bustamante F.O."/>
            <person name="Brasileiro-Vidal A.C."/>
            <person name="Benko-Iseppon A.M."/>
        </authorList>
    </citation>
    <scope>NUCLEOTIDE SEQUENCE [LARGE SCALE GENOMIC DNA]</scope>
    <source>
        <tissue evidence="2">Leaves</tissue>
    </source>
</reference>
<organism evidence="2 3">
    <name type="scientific">Stylosanthes scabra</name>
    <dbReference type="NCBI Taxonomy" id="79078"/>
    <lineage>
        <taxon>Eukaryota</taxon>
        <taxon>Viridiplantae</taxon>
        <taxon>Streptophyta</taxon>
        <taxon>Embryophyta</taxon>
        <taxon>Tracheophyta</taxon>
        <taxon>Spermatophyta</taxon>
        <taxon>Magnoliopsida</taxon>
        <taxon>eudicotyledons</taxon>
        <taxon>Gunneridae</taxon>
        <taxon>Pentapetalae</taxon>
        <taxon>rosids</taxon>
        <taxon>fabids</taxon>
        <taxon>Fabales</taxon>
        <taxon>Fabaceae</taxon>
        <taxon>Papilionoideae</taxon>
        <taxon>50 kb inversion clade</taxon>
        <taxon>dalbergioids sensu lato</taxon>
        <taxon>Dalbergieae</taxon>
        <taxon>Pterocarpus clade</taxon>
        <taxon>Stylosanthes</taxon>
    </lineage>
</organism>
<evidence type="ECO:0000256" key="1">
    <source>
        <dbReference type="SAM" id="MobiDB-lite"/>
    </source>
</evidence>